<evidence type="ECO:0000256" key="3">
    <source>
        <dbReference type="ARBA" id="ARBA00022723"/>
    </source>
</evidence>
<dbReference type="SMART" id="SM00487">
    <property type="entry name" value="DEXDc"/>
    <property type="match status" value="1"/>
</dbReference>
<comment type="function">
    <text evidence="11">Initiates the restart of stalled replication forks, which reloads the replicative helicase on sites other than the origin of replication. Recognizes and binds to abandoned replication forks and remodels them to uncover a helicase loading site. Promotes assembly of the primosome at these replication forks.</text>
</comment>
<sequence length="770" mass="89300">MFIEVFIEKSLSNFDRLYTYECDFLVEPGMRVHVPFGKGNRSLIGLVVRINVENESKKLKKVIDVIDDEPIINKDLIDLGFWMKDKYLKGYYKSFQPILPPGDYKFIEVYAQGDEKQPYGHLLNRNIYDLKAEERKLLKDLKDKGQIKFFYKVKTQVKEKFISFYKLSENYLDFTFSEKLSEPAKNVIKYLATNGEKTKKEILRDLQISDSPLKTLIKKNIIEESLVKDQRNPYEKQKEYRQVPLNMEQVKAYKGILETKKETSLLYGKTGSGKTEVYLRLSKEIIDKGGQVIILVPEIGLTPQMIERFMGRFPGRVSILHSRLSPGERFDQYMKIKNDQVDIVVGARSAVFSPLKNLKLIVIDEEHDSSYRFSKNNFYDTREVALKRMEGRGKVVLGSATPSIESFKNAQENKYQLFKLKNRAVEGARLPKVDIADMREELFSGNLSIFSNKLYKLMEEKLSKNEQIILFLNRRGFSNFVSCRSCGYVIKCDNCDISMTYHKDMNHLRCHYCGSVKPMVKTCPNCGSKYLKQFGIGTQRVEMEVKKAFPKAKVFRMDRDTMNKKNSYDEVYELVKNHEVDILIGTQMLAKGFDFENVTLVGIIAADMSLYISDYRAQATTFELITQVSGRAGRSEKQGNVVIQTYNPDNYSIVHAAKSDYENFYKDELQVRKISEYPPFTKLYTIVFSSREEKAIKEYAEDFLKDLIGELKNISAVRSRLINIPKIKNIYRQKVLIKVDPRDEQTLLNALKGVINKKEINNIKIDIEME</sequence>
<dbReference type="Pfam" id="PF17764">
    <property type="entry name" value="PriA_3primeBD"/>
    <property type="match status" value="1"/>
</dbReference>
<feature type="binding site" evidence="11">
    <location>
        <position position="483"/>
    </location>
    <ligand>
        <name>Zn(2+)</name>
        <dbReference type="ChEBI" id="CHEBI:29105"/>
        <label>1</label>
    </ligand>
</feature>
<comment type="similarity">
    <text evidence="11">Belongs to the helicase family. PriA subfamily.</text>
</comment>
<evidence type="ECO:0000256" key="7">
    <source>
        <dbReference type="ARBA" id="ARBA00022833"/>
    </source>
</evidence>
<evidence type="ECO:0000256" key="8">
    <source>
        <dbReference type="ARBA" id="ARBA00022840"/>
    </source>
</evidence>
<evidence type="ECO:0000259" key="12">
    <source>
        <dbReference type="PROSITE" id="PS51192"/>
    </source>
</evidence>
<dbReference type="SMART" id="SM00490">
    <property type="entry name" value="HELICc"/>
    <property type="match status" value="1"/>
</dbReference>
<dbReference type="InterPro" id="IPR014001">
    <property type="entry name" value="Helicase_ATP-bd"/>
</dbReference>
<feature type="binding site" evidence="11">
    <location>
        <position position="513"/>
    </location>
    <ligand>
        <name>Zn(2+)</name>
        <dbReference type="ChEBI" id="CHEBI:29105"/>
        <label>2</label>
    </ligand>
</feature>
<keyword evidence="2 11" id="KW-0235">DNA replication</keyword>
<feature type="binding site" evidence="11">
    <location>
        <position position="510"/>
    </location>
    <ligand>
        <name>Zn(2+)</name>
        <dbReference type="ChEBI" id="CHEBI:29105"/>
        <label>2</label>
    </ligand>
</feature>
<dbReference type="PANTHER" id="PTHR30580">
    <property type="entry name" value="PRIMOSOMAL PROTEIN N"/>
    <property type="match status" value="1"/>
</dbReference>
<feature type="binding site" evidence="11">
    <location>
        <position position="523"/>
    </location>
    <ligand>
        <name>Zn(2+)</name>
        <dbReference type="ChEBI" id="CHEBI:29105"/>
        <label>1</label>
    </ligand>
</feature>
<dbReference type="PANTHER" id="PTHR30580:SF0">
    <property type="entry name" value="PRIMOSOMAL PROTEIN N"/>
    <property type="match status" value="1"/>
</dbReference>
<evidence type="ECO:0000256" key="1">
    <source>
        <dbReference type="ARBA" id="ARBA00022515"/>
    </source>
</evidence>
<name>A0ABU0ATJ4_9FIRM</name>
<comment type="catalytic activity">
    <reaction evidence="11">
        <text>Couples ATP hydrolysis with the unwinding of duplex DNA by translocating in the 3'-5' direction.</text>
        <dbReference type="EC" id="5.6.2.4"/>
    </reaction>
</comment>
<dbReference type="InterPro" id="IPR005259">
    <property type="entry name" value="PriA"/>
</dbReference>
<dbReference type="EMBL" id="JAUSTN010000003">
    <property type="protein sequence ID" value="MDQ0274586.1"/>
    <property type="molecule type" value="Genomic_DNA"/>
</dbReference>
<feature type="binding site" evidence="11">
    <location>
        <position position="492"/>
    </location>
    <ligand>
        <name>Zn(2+)</name>
        <dbReference type="ChEBI" id="CHEBI:29105"/>
        <label>2</label>
    </ligand>
</feature>
<dbReference type="CDD" id="cd17929">
    <property type="entry name" value="DEXHc_priA"/>
    <property type="match status" value="1"/>
</dbReference>
<keyword evidence="7 11" id="KW-0862">Zinc</keyword>
<dbReference type="Pfam" id="PF00271">
    <property type="entry name" value="Helicase_C"/>
    <property type="match status" value="1"/>
</dbReference>
<evidence type="ECO:0000313" key="14">
    <source>
        <dbReference type="Proteomes" id="UP001236559"/>
    </source>
</evidence>
<dbReference type="InterPro" id="IPR011545">
    <property type="entry name" value="DEAD/DEAH_box_helicase_dom"/>
</dbReference>
<evidence type="ECO:0000256" key="2">
    <source>
        <dbReference type="ARBA" id="ARBA00022705"/>
    </source>
</evidence>
<dbReference type="PROSITE" id="PS51192">
    <property type="entry name" value="HELICASE_ATP_BIND_1"/>
    <property type="match status" value="1"/>
</dbReference>
<dbReference type="InterPro" id="IPR001650">
    <property type="entry name" value="Helicase_C-like"/>
</dbReference>
<dbReference type="InterPro" id="IPR040498">
    <property type="entry name" value="PriA_CRR"/>
</dbReference>
<dbReference type="RefSeq" id="WP_023055420.1">
    <property type="nucleotide sequence ID" value="NZ_JAUSTN010000003.1"/>
</dbReference>
<keyword evidence="8 11" id="KW-0067">ATP-binding</keyword>
<evidence type="ECO:0000256" key="11">
    <source>
        <dbReference type="HAMAP-Rule" id="MF_00983"/>
    </source>
</evidence>
<dbReference type="Gene3D" id="3.40.50.300">
    <property type="entry name" value="P-loop containing nucleotide triphosphate hydrolases"/>
    <property type="match status" value="2"/>
</dbReference>
<dbReference type="GO" id="GO:0016787">
    <property type="term" value="F:hydrolase activity"/>
    <property type="evidence" value="ECO:0007669"/>
    <property type="project" value="UniProtKB-KW"/>
</dbReference>
<dbReference type="Proteomes" id="UP001236559">
    <property type="component" value="Unassembled WGS sequence"/>
</dbReference>
<evidence type="ECO:0000256" key="4">
    <source>
        <dbReference type="ARBA" id="ARBA00022741"/>
    </source>
</evidence>
<evidence type="ECO:0000313" key="13">
    <source>
        <dbReference type="EMBL" id="MDQ0274586.1"/>
    </source>
</evidence>
<keyword evidence="1 11" id="KW-0639">Primosome</keyword>
<dbReference type="HAMAP" id="MF_00983">
    <property type="entry name" value="PriA"/>
    <property type="match status" value="1"/>
</dbReference>
<feature type="binding site" evidence="11">
    <location>
        <position position="495"/>
    </location>
    <ligand>
        <name>Zn(2+)</name>
        <dbReference type="ChEBI" id="CHEBI:29105"/>
        <label>2</label>
    </ligand>
</feature>
<dbReference type="Gene3D" id="3.40.1440.60">
    <property type="entry name" value="PriA, 3(prime) DNA-binding domain"/>
    <property type="match status" value="1"/>
</dbReference>
<comment type="subunit">
    <text evidence="11">Component of the replication restart primosome.</text>
</comment>
<dbReference type="NCBIfam" id="TIGR00595">
    <property type="entry name" value="priA"/>
    <property type="match status" value="1"/>
</dbReference>
<feature type="domain" description="Helicase ATP-binding" evidence="12">
    <location>
        <begin position="255"/>
        <end position="420"/>
    </location>
</feature>
<evidence type="ECO:0000256" key="5">
    <source>
        <dbReference type="ARBA" id="ARBA00022801"/>
    </source>
</evidence>
<gene>
    <name evidence="11" type="primary">priA</name>
    <name evidence="13" type="ORF">J2S72_000603</name>
</gene>
<dbReference type="InterPro" id="IPR041222">
    <property type="entry name" value="PriA_3primeBD"/>
</dbReference>
<dbReference type="Pfam" id="PF00270">
    <property type="entry name" value="DEAD"/>
    <property type="match status" value="1"/>
</dbReference>
<proteinExistence type="inferred from homology"/>
<keyword evidence="14" id="KW-1185">Reference proteome</keyword>
<dbReference type="SUPFAM" id="SSF52540">
    <property type="entry name" value="P-loop containing nucleoside triphosphate hydrolases"/>
    <property type="match status" value="1"/>
</dbReference>
<keyword evidence="6 11" id="KW-0347">Helicase</keyword>
<evidence type="ECO:0000256" key="10">
    <source>
        <dbReference type="ARBA" id="ARBA00023235"/>
    </source>
</evidence>
<protein>
    <recommendedName>
        <fullName evidence="11">Replication restart protein PriA</fullName>
    </recommendedName>
    <alternativeName>
        <fullName evidence="11">ATP-dependent DNA helicase PriA</fullName>
        <ecNumber evidence="11">5.6.2.4</ecNumber>
    </alternativeName>
    <alternativeName>
        <fullName evidence="11">DNA 3'-5' helicase PriA</fullName>
    </alternativeName>
</protein>
<feature type="binding site" evidence="11">
    <location>
        <position position="526"/>
    </location>
    <ligand>
        <name>Zn(2+)</name>
        <dbReference type="ChEBI" id="CHEBI:29105"/>
        <label>1</label>
    </ligand>
</feature>
<dbReference type="NCBIfam" id="NF004066">
    <property type="entry name" value="PRK05580.1-3"/>
    <property type="match status" value="1"/>
</dbReference>
<comment type="cofactor">
    <cofactor evidence="11">
        <name>Zn(2+)</name>
        <dbReference type="ChEBI" id="CHEBI:29105"/>
    </cofactor>
    <text evidence="11">Binds 2 zinc ions per subunit.</text>
</comment>
<dbReference type="CDD" id="cd18804">
    <property type="entry name" value="SF2_C_priA"/>
    <property type="match status" value="1"/>
</dbReference>
<reference evidence="13 14" key="1">
    <citation type="submission" date="2023-07" db="EMBL/GenBank/DDBJ databases">
        <title>Genomic Encyclopedia of Type Strains, Phase IV (KMG-IV): sequencing the most valuable type-strain genomes for metagenomic binning, comparative biology and taxonomic classification.</title>
        <authorList>
            <person name="Goeker M."/>
        </authorList>
    </citation>
    <scope>NUCLEOTIDE SEQUENCE [LARGE SCALE GENOMIC DNA]</scope>
    <source>
        <strain evidence="13 14">DSM 22616</strain>
    </source>
</reference>
<keyword evidence="3 11" id="KW-0479">Metal-binding</keyword>
<feature type="binding site" evidence="11">
    <location>
        <position position="486"/>
    </location>
    <ligand>
        <name>Zn(2+)</name>
        <dbReference type="ChEBI" id="CHEBI:29105"/>
        <label>1</label>
    </ligand>
</feature>
<dbReference type="Pfam" id="PF18319">
    <property type="entry name" value="Zn_ribbon_PriA"/>
    <property type="match status" value="1"/>
</dbReference>
<organism evidence="13 14">
    <name type="scientific">Peptoniphilus koenoeneniae</name>
    <dbReference type="NCBI Taxonomy" id="507751"/>
    <lineage>
        <taxon>Bacteria</taxon>
        <taxon>Bacillati</taxon>
        <taxon>Bacillota</taxon>
        <taxon>Tissierellia</taxon>
        <taxon>Tissierellales</taxon>
        <taxon>Peptoniphilaceae</taxon>
        <taxon>Peptoniphilus</taxon>
    </lineage>
</organism>
<accession>A0ABU0ATJ4</accession>
<dbReference type="InterPro" id="IPR041236">
    <property type="entry name" value="PriA_C"/>
</dbReference>
<keyword evidence="9 11" id="KW-0238">DNA-binding</keyword>
<evidence type="ECO:0000256" key="9">
    <source>
        <dbReference type="ARBA" id="ARBA00023125"/>
    </source>
</evidence>
<comment type="catalytic activity">
    <reaction evidence="11">
        <text>ATP + H2O = ADP + phosphate + H(+)</text>
        <dbReference type="Rhea" id="RHEA:13065"/>
        <dbReference type="ChEBI" id="CHEBI:15377"/>
        <dbReference type="ChEBI" id="CHEBI:15378"/>
        <dbReference type="ChEBI" id="CHEBI:30616"/>
        <dbReference type="ChEBI" id="CHEBI:43474"/>
        <dbReference type="ChEBI" id="CHEBI:456216"/>
        <dbReference type="EC" id="5.6.2.4"/>
    </reaction>
</comment>
<dbReference type="EC" id="5.6.2.4" evidence="11"/>
<keyword evidence="4 11" id="KW-0547">Nucleotide-binding</keyword>
<dbReference type="InterPro" id="IPR027417">
    <property type="entry name" value="P-loop_NTPase"/>
</dbReference>
<evidence type="ECO:0000256" key="6">
    <source>
        <dbReference type="ARBA" id="ARBA00022806"/>
    </source>
</evidence>
<dbReference type="Pfam" id="PF18074">
    <property type="entry name" value="PriA_C"/>
    <property type="match status" value="1"/>
</dbReference>
<keyword evidence="10 11" id="KW-0413">Isomerase</keyword>
<keyword evidence="5 11" id="KW-0378">Hydrolase</keyword>
<dbReference type="InterPro" id="IPR042115">
    <property type="entry name" value="PriA_3primeBD_sf"/>
</dbReference>
<comment type="caution">
    <text evidence="13">The sequence shown here is derived from an EMBL/GenBank/DDBJ whole genome shotgun (WGS) entry which is preliminary data.</text>
</comment>